<dbReference type="Proteomes" id="UP000620064">
    <property type="component" value="Unassembled WGS sequence"/>
</dbReference>
<evidence type="ECO:0000256" key="1">
    <source>
        <dbReference type="SAM" id="SignalP"/>
    </source>
</evidence>
<proteinExistence type="predicted"/>
<comment type="caution">
    <text evidence="2">The sequence shown here is derived from an EMBL/GenBank/DDBJ whole genome shotgun (WGS) entry which is preliminary data.</text>
</comment>
<evidence type="ECO:0000313" key="2">
    <source>
        <dbReference type="EMBL" id="GGP05893.1"/>
    </source>
</evidence>
<keyword evidence="3" id="KW-1185">Reference proteome</keyword>
<protein>
    <submittedName>
        <fullName evidence="2">Uncharacterized protein</fullName>
    </submittedName>
</protein>
<name>A0ABQ2NMA7_9FLAO</name>
<dbReference type="InterPro" id="IPR053722">
    <property type="entry name" value="Curli_assembly_CsgC/AgfC"/>
</dbReference>
<keyword evidence="1" id="KW-0732">Signal</keyword>
<dbReference type="EMBL" id="BMLV01000006">
    <property type="protein sequence ID" value="GGP05893.1"/>
    <property type="molecule type" value="Genomic_DNA"/>
</dbReference>
<reference evidence="3" key="1">
    <citation type="journal article" date="2019" name="Int. J. Syst. Evol. Microbiol.">
        <title>The Global Catalogue of Microorganisms (GCM) 10K type strain sequencing project: providing services to taxonomists for standard genome sequencing and annotation.</title>
        <authorList>
            <consortium name="The Broad Institute Genomics Platform"/>
            <consortium name="The Broad Institute Genome Sequencing Center for Infectious Disease"/>
            <person name="Wu L."/>
            <person name="Ma J."/>
        </authorList>
    </citation>
    <scope>NUCLEOTIDE SEQUENCE [LARGE SCALE GENOMIC DNA]</scope>
    <source>
        <strain evidence="3">CGMCC 1.7656</strain>
    </source>
</reference>
<sequence>MKKITFILFFFTMLPVQLFNAQEMIENIKAKISHKEHNGFVFIENNAINESEIHSELEYLFISIKKNKQGNISSNKQSGKFSLSPKSTQKLSETTINLGQDDELKCYLYLKDETTKTLISKDSLLVNVKKKS</sequence>
<feature type="chain" id="PRO_5046776334" evidence="1">
    <location>
        <begin position="22"/>
        <end position="132"/>
    </location>
</feature>
<accession>A0ABQ2NMA7</accession>
<evidence type="ECO:0000313" key="3">
    <source>
        <dbReference type="Proteomes" id="UP000620064"/>
    </source>
</evidence>
<organism evidence="2 3">
    <name type="scientific">Cloacibacterium rupense</name>
    <dbReference type="NCBI Taxonomy" id="517423"/>
    <lineage>
        <taxon>Bacteria</taxon>
        <taxon>Pseudomonadati</taxon>
        <taxon>Bacteroidota</taxon>
        <taxon>Flavobacteriia</taxon>
        <taxon>Flavobacteriales</taxon>
        <taxon>Weeksellaceae</taxon>
    </lineage>
</organism>
<gene>
    <name evidence="2" type="ORF">GCM10010992_23900</name>
</gene>
<dbReference type="RefSeq" id="WP_188618366.1">
    <property type="nucleotide sequence ID" value="NZ_BMLV01000006.1"/>
</dbReference>
<dbReference type="Gene3D" id="2.60.40.2420">
    <property type="match status" value="1"/>
</dbReference>
<feature type="signal peptide" evidence="1">
    <location>
        <begin position="1"/>
        <end position="21"/>
    </location>
</feature>